<keyword evidence="2" id="KW-0560">Oxidoreductase</keyword>
<evidence type="ECO:0000313" key="4">
    <source>
        <dbReference type="EMBL" id="KAK2605459.1"/>
    </source>
</evidence>
<sequence length="287" mass="30388">MTDNKVWLITGCASGLGREMALAALDRGDTVVATARDPSKLADLATRGAIIERVDVTDSDDNLEAAVQDIISKTPGSRIDILVNNAGYILAGGVEEASRSEAEAIFNTNVFGQLNMIRAVLPVMRKARSGVVANLGSIGGWRGTPGAGLYCATKACATILAESLRAEVAHLRIKVTSVEPGYTRTNFLVPGHQLRSSRTIEDLSGGAVKDALANFDAYSLNQPGDPVKAAKLIVDALTASGPCEGRELPPRLLVGRDAYEIVGEAMERHKGNMKLWEDLATATDCDP</sequence>
<dbReference type="InterPro" id="IPR036291">
    <property type="entry name" value="NAD(P)-bd_dom_sf"/>
</dbReference>
<accession>A0AAD9SD14</accession>
<dbReference type="InterPro" id="IPR051911">
    <property type="entry name" value="SDR_oxidoreductase"/>
</dbReference>
<dbReference type="Pfam" id="PF00106">
    <property type="entry name" value="adh_short"/>
    <property type="match status" value="1"/>
</dbReference>
<comment type="caution">
    <text evidence="4">The sequence shown here is derived from an EMBL/GenBank/DDBJ whole genome shotgun (WGS) entry which is preliminary data.</text>
</comment>
<evidence type="ECO:0000256" key="3">
    <source>
        <dbReference type="RuleBase" id="RU000363"/>
    </source>
</evidence>
<dbReference type="Gene3D" id="3.40.50.720">
    <property type="entry name" value="NAD(P)-binding Rossmann-like Domain"/>
    <property type="match status" value="1"/>
</dbReference>
<reference evidence="4" key="1">
    <citation type="submission" date="2023-06" db="EMBL/GenBank/DDBJ databases">
        <authorList>
            <person name="Noh H."/>
        </authorList>
    </citation>
    <scope>NUCLEOTIDE SEQUENCE</scope>
    <source>
        <strain evidence="4">DUCC20226</strain>
    </source>
</reference>
<evidence type="ECO:0000256" key="1">
    <source>
        <dbReference type="ARBA" id="ARBA00006484"/>
    </source>
</evidence>
<dbReference type="EMBL" id="JAUJFL010000004">
    <property type="protein sequence ID" value="KAK2605459.1"/>
    <property type="molecule type" value="Genomic_DNA"/>
</dbReference>
<dbReference type="AlphaFoldDB" id="A0AAD9SD14"/>
<protein>
    <submittedName>
        <fullName evidence="4">Uncharacterized protein</fullName>
    </submittedName>
</protein>
<dbReference type="Proteomes" id="UP001265746">
    <property type="component" value="Unassembled WGS sequence"/>
</dbReference>
<dbReference type="PRINTS" id="PR00081">
    <property type="entry name" value="GDHRDH"/>
</dbReference>
<proteinExistence type="inferred from homology"/>
<organism evidence="4 5">
    <name type="scientific">Phomopsis amygdali</name>
    <name type="common">Fusicoccum amygdali</name>
    <dbReference type="NCBI Taxonomy" id="1214568"/>
    <lineage>
        <taxon>Eukaryota</taxon>
        <taxon>Fungi</taxon>
        <taxon>Dikarya</taxon>
        <taxon>Ascomycota</taxon>
        <taxon>Pezizomycotina</taxon>
        <taxon>Sordariomycetes</taxon>
        <taxon>Sordariomycetidae</taxon>
        <taxon>Diaporthales</taxon>
        <taxon>Diaporthaceae</taxon>
        <taxon>Diaporthe</taxon>
    </lineage>
</organism>
<dbReference type="GO" id="GO:0016491">
    <property type="term" value="F:oxidoreductase activity"/>
    <property type="evidence" value="ECO:0007669"/>
    <property type="project" value="UniProtKB-KW"/>
</dbReference>
<dbReference type="PANTHER" id="PTHR43976:SF16">
    <property type="entry name" value="SHORT-CHAIN DEHYDROGENASE_REDUCTASE FAMILY PROTEIN"/>
    <property type="match status" value="1"/>
</dbReference>
<dbReference type="PANTHER" id="PTHR43976">
    <property type="entry name" value="SHORT CHAIN DEHYDROGENASE"/>
    <property type="match status" value="1"/>
</dbReference>
<evidence type="ECO:0000313" key="5">
    <source>
        <dbReference type="Proteomes" id="UP001265746"/>
    </source>
</evidence>
<dbReference type="InterPro" id="IPR002347">
    <property type="entry name" value="SDR_fam"/>
</dbReference>
<dbReference type="CDD" id="cd05374">
    <property type="entry name" value="17beta-HSD-like_SDR_c"/>
    <property type="match status" value="1"/>
</dbReference>
<gene>
    <name evidence="4" type="ORF">N8I77_008293</name>
</gene>
<keyword evidence="5" id="KW-1185">Reference proteome</keyword>
<comment type="similarity">
    <text evidence="1 3">Belongs to the short-chain dehydrogenases/reductases (SDR) family.</text>
</comment>
<name>A0AAD9SD14_PHOAM</name>
<evidence type="ECO:0000256" key="2">
    <source>
        <dbReference type="ARBA" id="ARBA00023002"/>
    </source>
</evidence>
<dbReference type="PRINTS" id="PR00080">
    <property type="entry name" value="SDRFAMILY"/>
</dbReference>
<dbReference type="SUPFAM" id="SSF51735">
    <property type="entry name" value="NAD(P)-binding Rossmann-fold domains"/>
    <property type="match status" value="1"/>
</dbReference>